<dbReference type="InterPro" id="IPR036291">
    <property type="entry name" value="NAD(P)-bd_dom_sf"/>
</dbReference>
<feature type="region of interest" description="Disordered" evidence="4">
    <location>
        <begin position="47"/>
        <end position="76"/>
    </location>
</feature>
<dbReference type="InterPro" id="IPR002347">
    <property type="entry name" value="SDR_fam"/>
</dbReference>
<evidence type="ECO:0000313" key="5">
    <source>
        <dbReference type="EMBL" id="KAK5541347.1"/>
    </source>
</evidence>
<dbReference type="PANTHER" id="PTHR43008:SF10">
    <property type="entry name" value="CHAIN DEHYDROGENASE_OXIDOREDUCTASE, PUTATIVE (AFU_ORTHOLOGUE AFUA_2G15740)-RELATED"/>
    <property type="match status" value="1"/>
</dbReference>
<proteinExistence type="inferred from homology"/>
<dbReference type="SUPFAM" id="SSF51735">
    <property type="entry name" value="NAD(P)-binding Rossmann-fold domains"/>
    <property type="match status" value="1"/>
</dbReference>
<dbReference type="AlphaFoldDB" id="A0AAV9QDW9"/>
<dbReference type="InterPro" id="IPR020904">
    <property type="entry name" value="Sc_DH/Rdtase_CS"/>
</dbReference>
<dbReference type="PRINTS" id="PR00081">
    <property type="entry name" value="GDHRDH"/>
</dbReference>
<protein>
    <submittedName>
        <fullName evidence="5">Uncharacterized protein</fullName>
    </submittedName>
</protein>
<sequence>MSSYALRLNPSLVRSCVPGFCSISRTYSKPQLDSPLLKPQQVRSLAFVSDSTPSDKAPPRETGQQAPSIKEKLPDPEQSPFRFREFDLHEKVFVVTGGGRGLGLTLAEALVEAGGKGISRNVELPEPEKEFKVVQERLGPKYGGALNYDHVDVREAGNLDRVISEIADRHQRMDGLIACAAIQDVTPALDYTPEKIMAMMDVNYKGVYRSAVSTARQMIKYNCSGSILLIASMSGLVANRGFTSSVYNSSKAAVCQLARSLAMEWGKVVNGNPIRVNALCPGNIITPMVLKNFEDQPELKKQWENQNMLGRLSEPREYRGAALLCLSDASSFMTGANLVVDGGYTAW</sequence>
<dbReference type="PANTHER" id="PTHR43008">
    <property type="entry name" value="BENZIL REDUCTASE"/>
    <property type="match status" value="1"/>
</dbReference>
<dbReference type="Pfam" id="PF13561">
    <property type="entry name" value="adh_short_C2"/>
    <property type="match status" value="1"/>
</dbReference>
<evidence type="ECO:0000256" key="1">
    <source>
        <dbReference type="ARBA" id="ARBA00006484"/>
    </source>
</evidence>
<gene>
    <name evidence="5" type="ORF">LTR25_003124</name>
</gene>
<comment type="caution">
    <text evidence="5">The sequence shown here is derived from an EMBL/GenBank/DDBJ whole genome shotgun (WGS) entry which is preliminary data.</text>
</comment>
<dbReference type="Proteomes" id="UP001345827">
    <property type="component" value="Unassembled WGS sequence"/>
</dbReference>
<dbReference type="FunFam" id="3.40.50.720:FF:000245">
    <property type="entry name" value="Short chain dehydrogenase, putative"/>
    <property type="match status" value="1"/>
</dbReference>
<name>A0AAV9QDW9_9PEZI</name>
<evidence type="ECO:0000256" key="3">
    <source>
        <dbReference type="ARBA" id="ARBA00023002"/>
    </source>
</evidence>
<keyword evidence="3" id="KW-0560">Oxidoreductase</keyword>
<evidence type="ECO:0000256" key="4">
    <source>
        <dbReference type="SAM" id="MobiDB-lite"/>
    </source>
</evidence>
<evidence type="ECO:0000313" key="6">
    <source>
        <dbReference type="Proteomes" id="UP001345827"/>
    </source>
</evidence>
<evidence type="ECO:0000256" key="2">
    <source>
        <dbReference type="ARBA" id="ARBA00022857"/>
    </source>
</evidence>
<dbReference type="Gene3D" id="3.40.50.720">
    <property type="entry name" value="NAD(P)-binding Rossmann-like Domain"/>
    <property type="match status" value="1"/>
</dbReference>
<dbReference type="PROSITE" id="PS00061">
    <property type="entry name" value="ADH_SHORT"/>
    <property type="match status" value="1"/>
</dbReference>
<keyword evidence="6" id="KW-1185">Reference proteome</keyword>
<organism evidence="5 6">
    <name type="scientific">Vermiconidia calcicola</name>
    <dbReference type="NCBI Taxonomy" id="1690605"/>
    <lineage>
        <taxon>Eukaryota</taxon>
        <taxon>Fungi</taxon>
        <taxon>Dikarya</taxon>
        <taxon>Ascomycota</taxon>
        <taxon>Pezizomycotina</taxon>
        <taxon>Dothideomycetes</taxon>
        <taxon>Dothideomycetidae</taxon>
        <taxon>Mycosphaerellales</taxon>
        <taxon>Extremaceae</taxon>
        <taxon>Vermiconidia</taxon>
    </lineage>
</organism>
<dbReference type="GO" id="GO:0016616">
    <property type="term" value="F:oxidoreductase activity, acting on the CH-OH group of donors, NAD or NADP as acceptor"/>
    <property type="evidence" value="ECO:0007669"/>
    <property type="project" value="UniProtKB-ARBA"/>
</dbReference>
<accession>A0AAV9QDW9</accession>
<keyword evidence="2" id="KW-0521">NADP</keyword>
<dbReference type="GO" id="GO:0050664">
    <property type="term" value="F:oxidoreductase activity, acting on NAD(P)H, oxygen as acceptor"/>
    <property type="evidence" value="ECO:0007669"/>
    <property type="project" value="TreeGrafter"/>
</dbReference>
<dbReference type="EMBL" id="JAXLQG010000004">
    <property type="protein sequence ID" value="KAK5541347.1"/>
    <property type="molecule type" value="Genomic_DNA"/>
</dbReference>
<reference evidence="5 6" key="1">
    <citation type="submission" date="2023-06" db="EMBL/GenBank/DDBJ databases">
        <title>Black Yeasts Isolated from many extreme environments.</title>
        <authorList>
            <person name="Coleine C."/>
            <person name="Stajich J.E."/>
            <person name="Selbmann L."/>
        </authorList>
    </citation>
    <scope>NUCLEOTIDE SEQUENCE [LARGE SCALE GENOMIC DNA]</scope>
    <source>
        <strain evidence="5 6">CCFEE 5887</strain>
    </source>
</reference>
<comment type="similarity">
    <text evidence="1">Belongs to the short-chain dehydrogenases/reductases (SDR) family.</text>
</comment>